<evidence type="ECO:0000256" key="1">
    <source>
        <dbReference type="ARBA" id="ARBA00010923"/>
    </source>
</evidence>
<dbReference type="RefSeq" id="WP_200130906.1">
    <property type="nucleotide sequence ID" value="NZ_JAEHOI010000001.1"/>
</dbReference>
<reference evidence="6" key="1">
    <citation type="submission" date="2020-12" db="EMBL/GenBank/DDBJ databases">
        <title>Leucobacter sp. CAS2, isolated from Chromium sludge.</title>
        <authorList>
            <person name="Xu Z."/>
        </authorList>
    </citation>
    <scope>NUCLEOTIDE SEQUENCE</scope>
    <source>
        <strain evidence="6">CSA2</strain>
    </source>
</reference>
<accession>A0A934QCE9</accession>
<evidence type="ECO:0000256" key="2">
    <source>
        <dbReference type="ARBA" id="ARBA00022747"/>
    </source>
</evidence>
<comment type="similarity">
    <text evidence="1">Belongs to the type-I restriction system S methylase family.</text>
</comment>
<evidence type="ECO:0000313" key="7">
    <source>
        <dbReference type="Proteomes" id="UP000618733"/>
    </source>
</evidence>
<dbReference type="EMBL" id="JAEHOI010000001">
    <property type="protein sequence ID" value="MBK0420702.1"/>
    <property type="molecule type" value="Genomic_DNA"/>
</dbReference>
<keyword evidence="6" id="KW-0255">Endonuclease</keyword>
<keyword evidence="6" id="KW-0378">Hydrolase</keyword>
<keyword evidence="2" id="KW-0680">Restriction system</keyword>
<sequence>MTPFPKRPIGELVLNLDRKRIPVKAADRRVGPFPYYGASGVVDYVDDYLFEGLHLLVAEDGENLRSRSTAVAFLASGRFWVNNHAHVLQGNNENDTRYLSYALEATDISGYITGSAQPKLNQASLAAIQVPAPSLREQRAIAATLGALDDKIESNRRQRALLRELGQCKYQAAINGDHRLALLSEVSVSIARGVAPKYADADPEAPRVINQKCIRDGWVSLQPSRRMVDRVVKVEKRASSGDILVNSTGTGTLGRVARWHIGDVFVDGHVSVVKPDPKIIPPTVLAYSLLGRESDIEDLATGSTGQTELSPSRLAELAVVIPTAGDLSDLEETLLSIENRCDQLAEEMQRLAALRDALLPELLSGRMRAAEIETAQ</sequence>
<keyword evidence="4" id="KW-0175">Coiled coil</keyword>
<name>A0A934QCE9_9MICO</name>
<evidence type="ECO:0000259" key="5">
    <source>
        <dbReference type="Pfam" id="PF01420"/>
    </source>
</evidence>
<dbReference type="GO" id="GO:0009307">
    <property type="term" value="P:DNA restriction-modification system"/>
    <property type="evidence" value="ECO:0007669"/>
    <property type="project" value="UniProtKB-KW"/>
</dbReference>
<dbReference type="GO" id="GO:0004519">
    <property type="term" value="F:endonuclease activity"/>
    <property type="evidence" value="ECO:0007669"/>
    <property type="project" value="UniProtKB-KW"/>
</dbReference>
<feature type="coiled-coil region" evidence="4">
    <location>
        <begin position="327"/>
        <end position="354"/>
    </location>
</feature>
<dbReference type="Gene3D" id="3.90.220.20">
    <property type="entry name" value="DNA methylase specificity domains"/>
    <property type="match status" value="2"/>
</dbReference>
<dbReference type="SUPFAM" id="SSF116734">
    <property type="entry name" value="DNA methylase specificity domain"/>
    <property type="match status" value="2"/>
</dbReference>
<dbReference type="Pfam" id="PF01420">
    <property type="entry name" value="Methylase_S"/>
    <property type="match status" value="1"/>
</dbReference>
<dbReference type="InterPro" id="IPR000055">
    <property type="entry name" value="Restrct_endonuc_typeI_TRD"/>
</dbReference>
<feature type="domain" description="Type I restriction modification DNA specificity" evidence="5">
    <location>
        <begin position="13"/>
        <end position="159"/>
    </location>
</feature>
<dbReference type="CDD" id="cd17262">
    <property type="entry name" value="RMtype1_S_Aco12261I-TRD2-CR2"/>
    <property type="match status" value="1"/>
</dbReference>
<dbReference type="AlphaFoldDB" id="A0A934QCE9"/>
<evidence type="ECO:0000256" key="4">
    <source>
        <dbReference type="SAM" id="Coils"/>
    </source>
</evidence>
<dbReference type="GO" id="GO:0003677">
    <property type="term" value="F:DNA binding"/>
    <property type="evidence" value="ECO:0007669"/>
    <property type="project" value="UniProtKB-KW"/>
</dbReference>
<dbReference type="InterPro" id="IPR044946">
    <property type="entry name" value="Restrct_endonuc_typeI_TRD_sf"/>
</dbReference>
<protein>
    <submittedName>
        <fullName evidence="6">Restriction endonuclease subunit S</fullName>
    </submittedName>
</protein>
<dbReference type="PANTHER" id="PTHR30408">
    <property type="entry name" value="TYPE-1 RESTRICTION ENZYME ECOKI SPECIFICITY PROTEIN"/>
    <property type="match status" value="1"/>
</dbReference>
<keyword evidence="7" id="KW-1185">Reference proteome</keyword>
<dbReference type="Proteomes" id="UP000618733">
    <property type="component" value="Unassembled WGS sequence"/>
</dbReference>
<comment type="caution">
    <text evidence="6">The sequence shown here is derived from an EMBL/GenBank/DDBJ whole genome shotgun (WGS) entry which is preliminary data.</text>
</comment>
<keyword evidence="3" id="KW-0238">DNA-binding</keyword>
<proteinExistence type="inferred from homology"/>
<evidence type="ECO:0000313" key="6">
    <source>
        <dbReference type="EMBL" id="MBK0420702.1"/>
    </source>
</evidence>
<evidence type="ECO:0000256" key="3">
    <source>
        <dbReference type="ARBA" id="ARBA00023125"/>
    </source>
</evidence>
<dbReference type="PANTHER" id="PTHR30408:SF13">
    <property type="entry name" value="TYPE I RESTRICTION ENZYME HINDI SPECIFICITY SUBUNIT"/>
    <property type="match status" value="1"/>
</dbReference>
<organism evidence="6 7">
    <name type="scientific">Leucobacter edaphi</name>
    <dbReference type="NCBI Taxonomy" id="2796472"/>
    <lineage>
        <taxon>Bacteria</taxon>
        <taxon>Bacillati</taxon>
        <taxon>Actinomycetota</taxon>
        <taxon>Actinomycetes</taxon>
        <taxon>Micrococcales</taxon>
        <taxon>Microbacteriaceae</taxon>
        <taxon>Leucobacter</taxon>
    </lineage>
</organism>
<keyword evidence="6" id="KW-0540">Nuclease</keyword>
<gene>
    <name evidence="6" type="ORF">JD292_01225</name>
</gene>
<dbReference type="InterPro" id="IPR052021">
    <property type="entry name" value="Type-I_RS_S_subunit"/>
</dbReference>